<dbReference type="InterPro" id="IPR036086">
    <property type="entry name" value="ParB/Sulfiredoxin_sf"/>
</dbReference>
<dbReference type="Proteomes" id="UP000655208">
    <property type="component" value="Unassembled WGS sequence"/>
</dbReference>
<gene>
    <name evidence="3" type="ORF">GCM10011594_31760</name>
</gene>
<dbReference type="AlphaFoldDB" id="A0A917T517"/>
<dbReference type="SMART" id="SM00470">
    <property type="entry name" value="ParB"/>
    <property type="match status" value="1"/>
</dbReference>
<dbReference type="Gene3D" id="3.90.1530.30">
    <property type="match status" value="1"/>
</dbReference>
<keyword evidence="4" id="KW-1185">Reference proteome</keyword>
<feature type="compositionally biased region" description="Acidic residues" evidence="1">
    <location>
        <begin position="541"/>
        <end position="552"/>
    </location>
</feature>
<sequence>MTALLNHPVAADTGSADANQVDHEQANHQHAAPAGTVVVELTADQVAQHPDNLRDAGRGIRELTASIAEVGVLVPLIVVPVQAVPGYEFGPAVTHLAVDGNRRQAAARAAGLPLPCIVRPDVASARDTALTMAVTGLARDGLTAREEAGAVQTMLELGIDAAAIGRATGRSRKHIAAARKAASLTDEVTAAVADYPMTLAELAALADWQHDPEATAVLLEAIPRGQLDHTLARLTLAQRERKLHAKTARELTAHGVTVTDTEPSYYGDGPRVLTRLRAADAPSGQALTPDEHAQCPGHVAHVEVTIYEADPDEGTDEDTEVSITYGCTDPTAHGHLDLWERPSIRTVHLPDEDVPADEDEQARADRLARAEQARAEAQARAEQEARDARRELIRLNKEADAAQTVRREFLRSCLTAKPRHKAMTGYALRQLLARDRTVTDWFNDHPWPTGEPAVLAEFLGEDPVTTATNAPATRQPIMLWAYVVAAHEKAMPRDAHRDHNPGRADYLRHLIDLDYVPADVERRIIANVYPPTPLIERNPNEPDDQTDAEPADAEPVVAEPPVAEPVDSAPDDQADAEPKRVAVDGAEPGTPAVSMPGEVMPAA</sequence>
<dbReference type="Gene3D" id="1.10.10.2830">
    <property type="match status" value="1"/>
</dbReference>
<dbReference type="RefSeq" id="WP_188943222.1">
    <property type="nucleotide sequence ID" value="NZ_BMNA01000007.1"/>
</dbReference>
<organism evidence="3 4">
    <name type="scientific">Nakamurella endophytica</name>
    <dbReference type="NCBI Taxonomy" id="1748367"/>
    <lineage>
        <taxon>Bacteria</taxon>
        <taxon>Bacillati</taxon>
        <taxon>Actinomycetota</taxon>
        <taxon>Actinomycetes</taxon>
        <taxon>Nakamurellales</taxon>
        <taxon>Nakamurellaceae</taxon>
        <taxon>Nakamurella</taxon>
    </lineage>
</organism>
<evidence type="ECO:0000313" key="4">
    <source>
        <dbReference type="Proteomes" id="UP000655208"/>
    </source>
</evidence>
<comment type="caution">
    <text evidence="3">The sequence shown here is derived from an EMBL/GenBank/DDBJ whole genome shotgun (WGS) entry which is preliminary data.</text>
</comment>
<dbReference type="Pfam" id="PF02195">
    <property type="entry name" value="ParB_N"/>
    <property type="match status" value="1"/>
</dbReference>
<protein>
    <recommendedName>
        <fullName evidence="2">ParB-like N-terminal domain-containing protein</fullName>
    </recommendedName>
</protein>
<evidence type="ECO:0000256" key="1">
    <source>
        <dbReference type="SAM" id="MobiDB-lite"/>
    </source>
</evidence>
<evidence type="ECO:0000259" key="2">
    <source>
        <dbReference type="SMART" id="SM00470"/>
    </source>
</evidence>
<dbReference type="PANTHER" id="PTHR33375">
    <property type="entry name" value="CHROMOSOME-PARTITIONING PROTEIN PARB-RELATED"/>
    <property type="match status" value="1"/>
</dbReference>
<dbReference type="InterPro" id="IPR050336">
    <property type="entry name" value="Chromosome_partition/occlusion"/>
</dbReference>
<accession>A0A917T517</accession>
<dbReference type="GO" id="GO:0005694">
    <property type="term" value="C:chromosome"/>
    <property type="evidence" value="ECO:0007669"/>
    <property type="project" value="TreeGrafter"/>
</dbReference>
<evidence type="ECO:0000313" key="3">
    <source>
        <dbReference type="EMBL" id="GGM09531.1"/>
    </source>
</evidence>
<feature type="region of interest" description="Disordered" evidence="1">
    <location>
        <begin position="352"/>
        <end position="383"/>
    </location>
</feature>
<dbReference type="PANTHER" id="PTHR33375:SF1">
    <property type="entry name" value="CHROMOSOME-PARTITIONING PROTEIN PARB-RELATED"/>
    <property type="match status" value="1"/>
</dbReference>
<name>A0A917T517_9ACTN</name>
<dbReference type="GO" id="GO:0007059">
    <property type="term" value="P:chromosome segregation"/>
    <property type="evidence" value="ECO:0007669"/>
    <property type="project" value="TreeGrafter"/>
</dbReference>
<proteinExistence type="predicted"/>
<feature type="compositionally biased region" description="Basic and acidic residues" evidence="1">
    <location>
        <begin position="361"/>
        <end position="383"/>
    </location>
</feature>
<dbReference type="EMBL" id="BMNA01000007">
    <property type="protein sequence ID" value="GGM09531.1"/>
    <property type="molecule type" value="Genomic_DNA"/>
</dbReference>
<dbReference type="InterPro" id="IPR003115">
    <property type="entry name" value="ParB_N"/>
</dbReference>
<reference evidence="3" key="1">
    <citation type="journal article" date="2014" name="Int. J. Syst. Evol. Microbiol.">
        <title>Complete genome sequence of Corynebacterium casei LMG S-19264T (=DSM 44701T), isolated from a smear-ripened cheese.</title>
        <authorList>
            <consortium name="US DOE Joint Genome Institute (JGI-PGF)"/>
            <person name="Walter F."/>
            <person name="Albersmeier A."/>
            <person name="Kalinowski J."/>
            <person name="Ruckert C."/>
        </authorList>
    </citation>
    <scope>NUCLEOTIDE SEQUENCE</scope>
    <source>
        <strain evidence="3">CGMCC 4.7308</strain>
    </source>
</reference>
<feature type="domain" description="ParB-like N-terminal" evidence="2">
    <location>
        <begin position="39"/>
        <end position="138"/>
    </location>
</feature>
<feature type="region of interest" description="Disordered" evidence="1">
    <location>
        <begin position="531"/>
        <end position="603"/>
    </location>
</feature>
<reference evidence="3" key="2">
    <citation type="submission" date="2020-09" db="EMBL/GenBank/DDBJ databases">
        <authorList>
            <person name="Sun Q."/>
            <person name="Zhou Y."/>
        </authorList>
    </citation>
    <scope>NUCLEOTIDE SEQUENCE</scope>
    <source>
        <strain evidence="3">CGMCC 4.7308</strain>
    </source>
</reference>
<feature type="compositionally biased region" description="Low complexity" evidence="1">
    <location>
        <begin position="553"/>
        <end position="568"/>
    </location>
</feature>
<dbReference type="SUPFAM" id="SSF109709">
    <property type="entry name" value="KorB DNA-binding domain-like"/>
    <property type="match status" value="1"/>
</dbReference>
<dbReference type="SUPFAM" id="SSF110849">
    <property type="entry name" value="ParB/Sulfiredoxin"/>
    <property type="match status" value="1"/>
</dbReference>